<dbReference type="Gene3D" id="3.40.50.150">
    <property type="entry name" value="Vaccinia Virus protein VP39"/>
    <property type="match status" value="1"/>
</dbReference>
<accession>A0A0C3RYZ7</accession>
<organism evidence="3 4">
    <name type="scientific">Phlebiopsis gigantea (strain 11061_1 CR5-6)</name>
    <name type="common">White-rot fungus</name>
    <name type="synonym">Peniophora gigantea</name>
    <dbReference type="NCBI Taxonomy" id="745531"/>
    <lineage>
        <taxon>Eukaryota</taxon>
        <taxon>Fungi</taxon>
        <taxon>Dikarya</taxon>
        <taxon>Basidiomycota</taxon>
        <taxon>Agaricomycotina</taxon>
        <taxon>Agaricomycetes</taxon>
        <taxon>Polyporales</taxon>
        <taxon>Phanerochaetaceae</taxon>
        <taxon>Phlebiopsis</taxon>
    </lineage>
</organism>
<keyword evidence="1" id="KW-0808">Transferase</keyword>
<dbReference type="PANTHER" id="PTHR43861">
    <property type="entry name" value="TRANS-ACONITATE 2-METHYLTRANSFERASE-RELATED"/>
    <property type="match status" value="1"/>
</dbReference>
<dbReference type="Pfam" id="PF13649">
    <property type="entry name" value="Methyltransf_25"/>
    <property type="match status" value="1"/>
</dbReference>
<dbReference type="InterPro" id="IPR041698">
    <property type="entry name" value="Methyltransf_25"/>
</dbReference>
<dbReference type="AlphaFoldDB" id="A0A0C3RYZ7"/>
<name>A0A0C3RYZ7_PHLG1</name>
<dbReference type="CDD" id="cd02440">
    <property type="entry name" value="AdoMet_MTases"/>
    <property type="match status" value="1"/>
</dbReference>
<dbReference type="GO" id="GO:0016740">
    <property type="term" value="F:transferase activity"/>
    <property type="evidence" value="ECO:0007669"/>
    <property type="project" value="UniProtKB-KW"/>
</dbReference>
<protein>
    <recommendedName>
        <fullName evidence="2">Methyltransferase domain-containing protein</fullName>
    </recommendedName>
</protein>
<feature type="domain" description="Methyltransferase" evidence="2">
    <location>
        <begin position="2"/>
        <end position="97"/>
    </location>
</feature>
<dbReference type="SUPFAM" id="SSF53335">
    <property type="entry name" value="S-adenosyl-L-methionine-dependent methyltransferases"/>
    <property type="match status" value="1"/>
</dbReference>
<dbReference type="Proteomes" id="UP000053257">
    <property type="component" value="Unassembled WGS sequence"/>
</dbReference>
<dbReference type="STRING" id="745531.A0A0C3RYZ7"/>
<sequence>MDYACGTGAVSRELSAHVKSIVGVDISQGVVDHFNKRVADQGIPPEEMRAVCAELRGTGDELDGTKFDVITCSVAYHHFPSIADTTRVLASFLKPGGSLLVVDFIKEEASADFTPTEFAHIVPHRGGFAESEMREAFEGAGLGEFSFALATKGKRHGGEVNFFLARGVGL</sequence>
<proteinExistence type="predicted"/>
<evidence type="ECO:0000259" key="2">
    <source>
        <dbReference type="Pfam" id="PF13649"/>
    </source>
</evidence>
<dbReference type="PANTHER" id="PTHR43861:SF3">
    <property type="entry name" value="PUTATIVE (AFU_ORTHOLOGUE AFUA_2G14390)-RELATED"/>
    <property type="match status" value="1"/>
</dbReference>
<dbReference type="EMBL" id="KN840496">
    <property type="protein sequence ID" value="KIP07471.1"/>
    <property type="molecule type" value="Genomic_DNA"/>
</dbReference>
<evidence type="ECO:0000313" key="3">
    <source>
        <dbReference type="EMBL" id="KIP07471.1"/>
    </source>
</evidence>
<evidence type="ECO:0000256" key="1">
    <source>
        <dbReference type="ARBA" id="ARBA00022679"/>
    </source>
</evidence>
<gene>
    <name evidence="3" type="ORF">PHLGIDRAFT_19154</name>
</gene>
<reference evidence="3 4" key="1">
    <citation type="journal article" date="2014" name="PLoS Genet.">
        <title>Analysis of the Phlebiopsis gigantea genome, transcriptome and secretome provides insight into its pioneer colonization strategies of wood.</title>
        <authorList>
            <person name="Hori C."/>
            <person name="Ishida T."/>
            <person name="Igarashi K."/>
            <person name="Samejima M."/>
            <person name="Suzuki H."/>
            <person name="Master E."/>
            <person name="Ferreira P."/>
            <person name="Ruiz-Duenas F.J."/>
            <person name="Held B."/>
            <person name="Canessa P."/>
            <person name="Larrondo L.F."/>
            <person name="Schmoll M."/>
            <person name="Druzhinina I.S."/>
            <person name="Kubicek C.P."/>
            <person name="Gaskell J.A."/>
            <person name="Kersten P."/>
            <person name="St John F."/>
            <person name="Glasner J."/>
            <person name="Sabat G."/>
            <person name="Splinter BonDurant S."/>
            <person name="Syed K."/>
            <person name="Yadav J."/>
            <person name="Mgbeahuruike A.C."/>
            <person name="Kovalchuk A."/>
            <person name="Asiegbu F.O."/>
            <person name="Lackner G."/>
            <person name="Hoffmeister D."/>
            <person name="Rencoret J."/>
            <person name="Gutierrez A."/>
            <person name="Sun H."/>
            <person name="Lindquist E."/>
            <person name="Barry K."/>
            <person name="Riley R."/>
            <person name="Grigoriev I.V."/>
            <person name="Henrissat B."/>
            <person name="Kues U."/>
            <person name="Berka R.M."/>
            <person name="Martinez A.T."/>
            <person name="Covert S.F."/>
            <person name="Blanchette R.A."/>
            <person name="Cullen D."/>
        </authorList>
    </citation>
    <scope>NUCLEOTIDE SEQUENCE [LARGE SCALE GENOMIC DNA]</scope>
    <source>
        <strain evidence="3 4">11061_1 CR5-6</strain>
    </source>
</reference>
<evidence type="ECO:0000313" key="4">
    <source>
        <dbReference type="Proteomes" id="UP000053257"/>
    </source>
</evidence>
<dbReference type="InterPro" id="IPR029063">
    <property type="entry name" value="SAM-dependent_MTases_sf"/>
</dbReference>
<dbReference type="HOGENOM" id="CLU_037990_1_1_1"/>
<dbReference type="OrthoDB" id="3647at2759"/>
<keyword evidence="4" id="KW-1185">Reference proteome</keyword>